<keyword evidence="1" id="KW-0413">Isomerase</keyword>
<evidence type="ECO:0000256" key="3">
    <source>
        <dbReference type="SAM" id="MobiDB-lite"/>
    </source>
</evidence>
<comment type="caution">
    <text evidence="5">The sequence shown here is derived from an EMBL/GenBank/DDBJ whole genome shotgun (WGS) entry which is preliminary data.</text>
</comment>
<gene>
    <name evidence="5" type="ORF">HF521_013535</name>
</gene>
<dbReference type="PANTHER" id="PTHR44927:SF1">
    <property type="entry name" value="FK506-BINDING PROTEIN 15"/>
    <property type="match status" value="1"/>
</dbReference>
<dbReference type="InterPro" id="IPR001179">
    <property type="entry name" value="PPIase_FKBP_dom"/>
</dbReference>
<evidence type="ECO:0000313" key="6">
    <source>
        <dbReference type="Proteomes" id="UP000606274"/>
    </source>
</evidence>
<name>A0A8T0AA04_SILME</name>
<dbReference type="SUPFAM" id="SSF54534">
    <property type="entry name" value="FKBP-like"/>
    <property type="match status" value="1"/>
</dbReference>
<feature type="domain" description="PPIase FKBP-type" evidence="4">
    <location>
        <begin position="164"/>
        <end position="255"/>
    </location>
</feature>
<keyword evidence="2" id="KW-0175">Coiled coil</keyword>
<dbReference type="Gene3D" id="3.10.50.40">
    <property type="match status" value="1"/>
</dbReference>
<dbReference type="EC" id="5.2.1.8" evidence="1"/>
<protein>
    <recommendedName>
        <fullName evidence="1">peptidylprolyl isomerase</fullName>
        <ecNumber evidence="1">5.2.1.8</ecNumber>
    </recommendedName>
</protein>
<dbReference type="InterPro" id="IPR056598">
    <property type="entry name" value="FKBP-15_dom"/>
</dbReference>
<feature type="region of interest" description="Disordered" evidence="3">
    <location>
        <begin position="1"/>
        <end position="35"/>
    </location>
</feature>
<dbReference type="Proteomes" id="UP000606274">
    <property type="component" value="Unassembled WGS sequence"/>
</dbReference>
<dbReference type="PANTHER" id="PTHR44927">
    <property type="entry name" value="FK506-BINDING PROTEIN 15"/>
    <property type="match status" value="1"/>
</dbReference>
<dbReference type="InterPro" id="IPR046357">
    <property type="entry name" value="PPIase_dom_sf"/>
</dbReference>
<dbReference type="EMBL" id="JABFDY010000025">
    <property type="protein sequence ID" value="KAF7688728.1"/>
    <property type="molecule type" value="Genomic_DNA"/>
</dbReference>
<reference evidence="5" key="1">
    <citation type="submission" date="2020-08" db="EMBL/GenBank/DDBJ databases">
        <title>Chromosome-level assembly of Southern catfish (Silurus meridionalis) provides insights into visual adaptation to the nocturnal and benthic lifestyles.</title>
        <authorList>
            <person name="Zhang Y."/>
            <person name="Wang D."/>
            <person name="Peng Z."/>
        </authorList>
    </citation>
    <scope>NUCLEOTIDE SEQUENCE</scope>
    <source>
        <strain evidence="5">SWU-2019-XX</strain>
        <tissue evidence="5">Muscle</tissue>
    </source>
</reference>
<keyword evidence="1" id="KW-0697">Rotamase</keyword>
<accession>A0A8T0AA04</accession>
<dbReference type="Pfam" id="PF23649">
    <property type="entry name" value="FKBP15"/>
    <property type="match status" value="1"/>
</dbReference>
<evidence type="ECO:0000256" key="1">
    <source>
        <dbReference type="PROSITE-ProRule" id="PRU00277"/>
    </source>
</evidence>
<evidence type="ECO:0000256" key="2">
    <source>
        <dbReference type="SAM" id="Coils"/>
    </source>
</evidence>
<proteinExistence type="predicted"/>
<dbReference type="GO" id="GO:0003755">
    <property type="term" value="F:peptidyl-prolyl cis-trans isomerase activity"/>
    <property type="evidence" value="ECO:0007669"/>
    <property type="project" value="UniProtKB-KW"/>
</dbReference>
<sequence length="874" mass="97929">MTEPEGNESFKFTAPKQPKKLPSGLGSPSQKQVPPPSTPAVLLAVAVHAFHFVNGQYVKHGKLGAAILGNYVNKEYKILLYGSQQKQIASARIHNGFILTIQPGHYAAFYDDQQQSWSLKFDSEDARIDFFKKVCVARWNSQTCWDTFLTQDLVHGEGATISMGDTVEVALSSCLLQNHTMEQLFDSKFCKDKLQRVSLDSDTPLMGWEKGMLGMQKGGRRLIIVSPSMGYESNGGPSCATHFSTLFAVEVLQVNGSKKADSSAAGSSDSNKSLVTALALCCSNQGDQAPWAKCRTPNKLPKLPEADKVKVISRMAKIGQPTVPFLKVAAPHTDYAIEESSVCVSVCGLSAQAAASSPLPVETASSLSSTAVHLPEAVNTHTVKEVHVCSDRAFQPHSSHLQPFTLTFPPQHTPYSSDVGSYMISESRQHNAEIRLAVAKVIDKVDCLASKMDELQKQGTSSFALSGGSLETAMIMHNIQRIIHENASLKKEVLERGNGVEEQDYKIGALTEQRCMEESNLLLEQTNDVLQSSGHHSRLMKAEQEKMRLVKELDVSSSCVCKLQQEVNSLQQKVTEVQTDLSAVLQESQSRCTLISCLESKVEELKREIVQSRQQWREEKQKCRKMKWTMTNTEEEIQDLKEENKSLNQLLSDKKRRWQQERERFLLEQEEQRSSSEQEQQQLLDQLRKARSIAGTYSGPQVELEWKERCDAALKEQKLKLEVITQLQIKNSKLQKELAREKQQMNAQLAGQVKLVMNGLFRSLRAEFNLQETYPGESVLTIVLNTIKQVTLQFLKELKSEEDKYITAEEKTRGRIEEHGIKSEKMERPQSLDHTYMTAYETNSLEASEVSSDSFREATGELKVKGLKEFHSTD</sequence>
<comment type="catalytic activity">
    <reaction evidence="1">
        <text>[protein]-peptidylproline (omega=180) = [protein]-peptidylproline (omega=0)</text>
        <dbReference type="Rhea" id="RHEA:16237"/>
        <dbReference type="Rhea" id="RHEA-COMP:10747"/>
        <dbReference type="Rhea" id="RHEA-COMP:10748"/>
        <dbReference type="ChEBI" id="CHEBI:83833"/>
        <dbReference type="ChEBI" id="CHEBI:83834"/>
        <dbReference type="EC" id="5.2.1.8"/>
    </reaction>
</comment>
<evidence type="ECO:0000313" key="5">
    <source>
        <dbReference type="EMBL" id="KAF7688728.1"/>
    </source>
</evidence>
<dbReference type="GO" id="GO:0030426">
    <property type="term" value="C:growth cone"/>
    <property type="evidence" value="ECO:0007669"/>
    <property type="project" value="TreeGrafter"/>
</dbReference>
<dbReference type="PROSITE" id="PS50059">
    <property type="entry name" value="FKBP_PPIASE"/>
    <property type="match status" value="1"/>
</dbReference>
<feature type="coiled-coil region" evidence="2">
    <location>
        <begin position="567"/>
        <end position="686"/>
    </location>
</feature>
<keyword evidence="6" id="KW-1185">Reference proteome</keyword>
<dbReference type="AlphaFoldDB" id="A0A8T0AA04"/>
<dbReference type="Pfam" id="PF00254">
    <property type="entry name" value="FKBP_C"/>
    <property type="match status" value="1"/>
</dbReference>
<organism evidence="5 6">
    <name type="scientific">Silurus meridionalis</name>
    <name type="common">Southern catfish</name>
    <name type="synonym">Silurus soldatovi meridionalis</name>
    <dbReference type="NCBI Taxonomy" id="175797"/>
    <lineage>
        <taxon>Eukaryota</taxon>
        <taxon>Metazoa</taxon>
        <taxon>Chordata</taxon>
        <taxon>Craniata</taxon>
        <taxon>Vertebrata</taxon>
        <taxon>Euteleostomi</taxon>
        <taxon>Actinopterygii</taxon>
        <taxon>Neopterygii</taxon>
        <taxon>Teleostei</taxon>
        <taxon>Ostariophysi</taxon>
        <taxon>Siluriformes</taxon>
        <taxon>Siluridae</taxon>
        <taxon>Silurus</taxon>
    </lineage>
</organism>
<evidence type="ECO:0000259" key="4">
    <source>
        <dbReference type="PROSITE" id="PS50059"/>
    </source>
</evidence>